<comment type="caution">
    <text evidence="2">The sequence shown here is derived from an EMBL/GenBank/DDBJ whole genome shotgun (WGS) entry which is preliminary data.</text>
</comment>
<dbReference type="Proteomes" id="UP001469553">
    <property type="component" value="Unassembled WGS sequence"/>
</dbReference>
<keyword evidence="1" id="KW-0472">Membrane</keyword>
<evidence type="ECO:0000313" key="2">
    <source>
        <dbReference type="EMBL" id="MEQ2312720.1"/>
    </source>
</evidence>
<accession>A0ABV1A3E4</accession>
<keyword evidence="3" id="KW-1185">Reference proteome</keyword>
<gene>
    <name evidence="2" type="ORF">AMECASPLE_034075</name>
</gene>
<keyword evidence="1" id="KW-1133">Transmembrane helix</keyword>
<reference evidence="2 3" key="1">
    <citation type="submission" date="2021-06" db="EMBL/GenBank/DDBJ databases">
        <authorList>
            <person name="Palmer J.M."/>
        </authorList>
    </citation>
    <scope>NUCLEOTIDE SEQUENCE [LARGE SCALE GENOMIC DNA]</scope>
    <source>
        <strain evidence="2 3">AS_MEX2019</strain>
        <tissue evidence="2">Muscle</tissue>
    </source>
</reference>
<name>A0ABV1A3E4_9TELE</name>
<proteinExistence type="predicted"/>
<protein>
    <submittedName>
        <fullName evidence="2">Uncharacterized protein</fullName>
    </submittedName>
</protein>
<feature type="transmembrane region" description="Helical" evidence="1">
    <location>
        <begin position="157"/>
        <end position="174"/>
    </location>
</feature>
<evidence type="ECO:0000256" key="1">
    <source>
        <dbReference type="SAM" id="Phobius"/>
    </source>
</evidence>
<sequence length="182" mass="20252">MNAARLLGVEETLVPVSLLPTVVLVLPKTLTQKVHTEISFHGSMLNSTYIIYETTSTNFSNKLLKEADSFSETVLVECSPDTPGCPALPKSPHQLTTDGNICCDVNFANNLERKLCIILGPNFSRITCQCKKSCSKQANFISPSCRIKRMLEPLVSVYYYISILISHATVYVSVTMRISRRM</sequence>
<dbReference type="EMBL" id="JAHRIP010079985">
    <property type="protein sequence ID" value="MEQ2312720.1"/>
    <property type="molecule type" value="Genomic_DNA"/>
</dbReference>
<keyword evidence="1" id="KW-0812">Transmembrane</keyword>
<evidence type="ECO:0000313" key="3">
    <source>
        <dbReference type="Proteomes" id="UP001469553"/>
    </source>
</evidence>
<organism evidence="2 3">
    <name type="scientific">Ameca splendens</name>
    <dbReference type="NCBI Taxonomy" id="208324"/>
    <lineage>
        <taxon>Eukaryota</taxon>
        <taxon>Metazoa</taxon>
        <taxon>Chordata</taxon>
        <taxon>Craniata</taxon>
        <taxon>Vertebrata</taxon>
        <taxon>Euteleostomi</taxon>
        <taxon>Actinopterygii</taxon>
        <taxon>Neopterygii</taxon>
        <taxon>Teleostei</taxon>
        <taxon>Neoteleostei</taxon>
        <taxon>Acanthomorphata</taxon>
        <taxon>Ovalentaria</taxon>
        <taxon>Atherinomorphae</taxon>
        <taxon>Cyprinodontiformes</taxon>
        <taxon>Goodeidae</taxon>
        <taxon>Ameca</taxon>
    </lineage>
</organism>